<dbReference type="PANTHER" id="PTHR31118">
    <property type="entry name" value="CYCLASE-LIKE PROTEIN 2"/>
    <property type="match status" value="1"/>
</dbReference>
<protein>
    <submittedName>
        <fullName evidence="1">Cyclase</fullName>
    </submittedName>
</protein>
<keyword evidence="2" id="KW-1185">Reference proteome</keyword>
<dbReference type="EMBL" id="AP021874">
    <property type="protein sequence ID" value="BBO71310.1"/>
    <property type="molecule type" value="Genomic_DNA"/>
</dbReference>
<dbReference type="KEGG" id="dalk:DSCA_52400"/>
<proteinExistence type="predicted"/>
<dbReference type="OrthoDB" id="7067800at2"/>
<dbReference type="RefSeq" id="WP_155319170.1">
    <property type="nucleotide sequence ID" value="NZ_AP021874.1"/>
</dbReference>
<dbReference type="SUPFAM" id="SSF102198">
    <property type="entry name" value="Putative cyclase"/>
    <property type="match status" value="1"/>
</dbReference>
<dbReference type="Gene3D" id="3.50.30.50">
    <property type="entry name" value="Putative cyclase"/>
    <property type="match status" value="1"/>
</dbReference>
<name>A0A5K7YSM0_9BACT</name>
<dbReference type="InterPro" id="IPR007325">
    <property type="entry name" value="KFase/CYL"/>
</dbReference>
<dbReference type="GO" id="GO:0019441">
    <property type="term" value="P:L-tryptophan catabolic process to kynurenine"/>
    <property type="evidence" value="ECO:0007669"/>
    <property type="project" value="InterPro"/>
</dbReference>
<dbReference type="GO" id="GO:0004061">
    <property type="term" value="F:arylformamidase activity"/>
    <property type="evidence" value="ECO:0007669"/>
    <property type="project" value="InterPro"/>
</dbReference>
<dbReference type="Pfam" id="PF04199">
    <property type="entry name" value="Cyclase"/>
    <property type="match status" value="1"/>
</dbReference>
<dbReference type="InterPro" id="IPR037175">
    <property type="entry name" value="KFase_sf"/>
</dbReference>
<organism evidence="1 2">
    <name type="scientific">Desulfosarcina alkanivorans</name>
    <dbReference type="NCBI Taxonomy" id="571177"/>
    <lineage>
        <taxon>Bacteria</taxon>
        <taxon>Pseudomonadati</taxon>
        <taxon>Thermodesulfobacteriota</taxon>
        <taxon>Desulfobacteria</taxon>
        <taxon>Desulfobacterales</taxon>
        <taxon>Desulfosarcinaceae</taxon>
        <taxon>Desulfosarcina</taxon>
    </lineage>
</organism>
<evidence type="ECO:0000313" key="1">
    <source>
        <dbReference type="EMBL" id="BBO71310.1"/>
    </source>
</evidence>
<dbReference type="AlphaFoldDB" id="A0A5K7YSM0"/>
<evidence type="ECO:0000313" key="2">
    <source>
        <dbReference type="Proteomes" id="UP000427906"/>
    </source>
</evidence>
<dbReference type="PANTHER" id="PTHR31118:SF12">
    <property type="entry name" value="CYCLASE-LIKE PROTEIN 2"/>
    <property type="match status" value="1"/>
</dbReference>
<accession>A0A5K7YSM0</accession>
<reference evidence="1 2" key="1">
    <citation type="submission" date="2019-11" db="EMBL/GenBank/DDBJ databases">
        <title>Comparative genomics of hydrocarbon-degrading Desulfosarcina strains.</title>
        <authorList>
            <person name="Watanabe M."/>
            <person name="Kojima H."/>
            <person name="Fukui M."/>
        </authorList>
    </citation>
    <scope>NUCLEOTIDE SEQUENCE [LARGE SCALE GENOMIC DNA]</scope>
    <source>
        <strain evidence="1 2">PL12</strain>
    </source>
</reference>
<gene>
    <name evidence="1" type="ORF">DSCA_52400</name>
</gene>
<dbReference type="Proteomes" id="UP000427906">
    <property type="component" value="Chromosome"/>
</dbReference>
<sequence length="212" mass="23038">MKIIDLSHFLESRMPVFPGAEPPALEETATIETDGYLEKKITFNSHNGTHIDAPAHIVTGAKTLDQLTMDTFCGEAFLLSCIGAGKAVIDLRDLLPYTEAIHTSDFIIFNTGWSRYWGDDRYFSGYPVLSENAARWLAGVGLKGVGMDTISADTIDSEDLTVHHVLLGAGMVIVENLTSLAALPDRSFLFSCFPLKIKDADGSPVRAVAIMS</sequence>